<dbReference type="PANTHER" id="PTHR47505">
    <property type="entry name" value="DNA UTILIZATION PROTEIN YHGH"/>
    <property type="match status" value="1"/>
</dbReference>
<dbReference type="HOGENOM" id="CLU_054549_0_1_6"/>
<dbReference type="AlphaFoldDB" id="H8L1E7"/>
<dbReference type="CDD" id="cd06223">
    <property type="entry name" value="PRTases_typeI"/>
    <property type="match status" value="1"/>
</dbReference>
<dbReference type="KEGG" id="fau:Fraau_0178"/>
<keyword evidence="4" id="KW-1185">Reference proteome</keyword>
<dbReference type="InterPro" id="IPR029057">
    <property type="entry name" value="PRTase-like"/>
</dbReference>
<dbReference type="RefSeq" id="WP_014401681.1">
    <property type="nucleotide sequence ID" value="NC_017033.1"/>
</dbReference>
<dbReference type="STRING" id="767434.Fraau_0178"/>
<comment type="similarity">
    <text evidence="1">Belongs to the ComF/GntX family.</text>
</comment>
<feature type="domain" description="Double zinc ribbon" evidence="2">
    <location>
        <begin position="10"/>
        <end position="65"/>
    </location>
</feature>
<dbReference type="InterPro" id="IPR044005">
    <property type="entry name" value="DZR_2"/>
</dbReference>
<evidence type="ECO:0000259" key="2">
    <source>
        <dbReference type="Pfam" id="PF18912"/>
    </source>
</evidence>
<evidence type="ECO:0000313" key="4">
    <source>
        <dbReference type="Proteomes" id="UP000005234"/>
    </source>
</evidence>
<dbReference type="PANTHER" id="PTHR47505:SF1">
    <property type="entry name" value="DNA UTILIZATION PROTEIN YHGH"/>
    <property type="match status" value="1"/>
</dbReference>
<keyword evidence="3" id="KW-0808">Transferase</keyword>
<dbReference type="InterPro" id="IPR051910">
    <property type="entry name" value="ComF/GntX_DNA_util-trans"/>
</dbReference>
<name>H8L1E7_FRAAD</name>
<dbReference type="Pfam" id="PF18912">
    <property type="entry name" value="DZR_2"/>
    <property type="match status" value="1"/>
</dbReference>
<dbReference type="InterPro" id="IPR000836">
    <property type="entry name" value="PRTase_dom"/>
</dbReference>
<keyword evidence="3" id="KW-0328">Glycosyltransferase</keyword>
<reference evidence="3" key="1">
    <citation type="submission" date="2012-02" db="EMBL/GenBank/DDBJ databases">
        <title>The complete genome of Frateuria aurantia DSM 6220.</title>
        <authorList>
            <consortium name="US DOE Joint Genome Institute (JGI-PGF)"/>
            <person name="Lucas S."/>
            <person name="Copeland A."/>
            <person name="Lapidus A."/>
            <person name="Glavina del Rio T."/>
            <person name="Dalin E."/>
            <person name="Tice H."/>
            <person name="Bruce D."/>
            <person name="Goodwin L."/>
            <person name="Pitluck S."/>
            <person name="Peters L."/>
            <person name="Ovchinnikova G."/>
            <person name="Teshima H."/>
            <person name="Kyrpides N."/>
            <person name="Mavromatis K."/>
            <person name="Ivanova N."/>
            <person name="Brettin T."/>
            <person name="Detter J.C."/>
            <person name="Han C."/>
            <person name="Larimer F."/>
            <person name="Land M."/>
            <person name="Hauser L."/>
            <person name="Markowitz V."/>
            <person name="Cheng J.-F."/>
            <person name="Hugenholtz P."/>
            <person name="Woyke T."/>
            <person name="Wu D."/>
            <person name="Brambilla E."/>
            <person name="Klenk H.-P."/>
            <person name="Eisen J.A."/>
        </authorList>
    </citation>
    <scope>NUCLEOTIDE SEQUENCE</scope>
    <source>
        <strain evidence="3">DSM 6220</strain>
    </source>
</reference>
<protein>
    <submittedName>
        <fullName evidence="3">Putative amidophosphoribosyltransferase</fullName>
    </submittedName>
</protein>
<accession>H8L1E7</accession>
<sequence length="251" mass="27717">MERRDWHDRLRALLPGRVCRLCGGPGLEDMDLCAECLADFPFNTCCCARCGLPLAVPLAACGRCQRKPPAWQRAWAPFRYEWPLAALETRFKFGADLTAGQLLATAWARLPMPLEPPAALIPVPLHRSRLRRRGYNQALELAKVLARHHHLPLLARALQRQRATEPQTALDARGRQRNLRGAFAPGHLRGPWPEHVALVDDVMTTGATLEACCRVLRGLGVPRVDVWVLARAAAPHGVGGLRGQAQGWPGT</sequence>
<dbReference type="GO" id="GO:0016757">
    <property type="term" value="F:glycosyltransferase activity"/>
    <property type="evidence" value="ECO:0007669"/>
    <property type="project" value="UniProtKB-KW"/>
</dbReference>
<evidence type="ECO:0000313" key="3">
    <source>
        <dbReference type="EMBL" id="AFC84675.1"/>
    </source>
</evidence>
<dbReference type="eggNOG" id="COG1040">
    <property type="taxonomic scope" value="Bacteria"/>
</dbReference>
<organism evidence="3 4">
    <name type="scientific">Frateuria aurantia (strain ATCC 33424 / DSM 6220 / KCTC 2777 / LMG 1558 / NBRC 3245 / NCIMB 13370)</name>
    <name type="common">Acetobacter aurantius</name>
    <dbReference type="NCBI Taxonomy" id="767434"/>
    <lineage>
        <taxon>Bacteria</taxon>
        <taxon>Pseudomonadati</taxon>
        <taxon>Pseudomonadota</taxon>
        <taxon>Gammaproteobacteria</taxon>
        <taxon>Lysobacterales</taxon>
        <taxon>Rhodanobacteraceae</taxon>
        <taxon>Frateuria</taxon>
    </lineage>
</organism>
<dbReference type="Gene3D" id="3.40.50.2020">
    <property type="match status" value="1"/>
</dbReference>
<dbReference type="Proteomes" id="UP000005234">
    <property type="component" value="Chromosome"/>
</dbReference>
<dbReference type="SUPFAM" id="SSF53271">
    <property type="entry name" value="PRTase-like"/>
    <property type="match status" value="1"/>
</dbReference>
<evidence type="ECO:0000256" key="1">
    <source>
        <dbReference type="ARBA" id="ARBA00008007"/>
    </source>
</evidence>
<proteinExistence type="inferred from homology"/>
<gene>
    <name evidence="3" type="ordered locus">Fraau_0178</name>
</gene>
<dbReference type="OrthoDB" id="9793412at2"/>
<dbReference type="EMBL" id="CP003350">
    <property type="protein sequence ID" value="AFC84675.1"/>
    <property type="molecule type" value="Genomic_DNA"/>
</dbReference>